<feature type="domain" description="TnsA endonuclease N-terminal" evidence="1">
    <location>
        <begin position="64"/>
        <end position="138"/>
    </location>
</feature>
<dbReference type="AlphaFoldDB" id="A0A318JRK2"/>
<organism evidence="2 3">
    <name type="scientific">Aquitalea magnusonii</name>
    <dbReference type="NCBI Taxonomy" id="332411"/>
    <lineage>
        <taxon>Bacteria</taxon>
        <taxon>Pseudomonadati</taxon>
        <taxon>Pseudomonadota</taxon>
        <taxon>Betaproteobacteria</taxon>
        <taxon>Neisseriales</taxon>
        <taxon>Chromobacteriaceae</taxon>
        <taxon>Aquitalea</taxon>
    </lineage>
</organism>
<keyword evidence="2" id="KW-0540">Nuclease</keyword>
<dbReference type="Gene3D" id="3.40.1350.10">
    <property type="match status" value="1"/>
</dbReference>
<gene>
    <name evidence="2" type="ORF">DFR38_11667</name>
</gene>
<dbReference type="GO" id="GO:0004519">
    <property type="term" value="F:endonuclease activity"/>
    <property type="evidence" value="ECO:0007669"/>
    <property type="project" value="UniProtKB-KW"/>
</dbReference>
<evidence type="ECO:0000259" key="1">
    <source>
        <dbReference type="Pfam" id="PF08722"/>
    </source>
</evidence>
<name>A0A318JRK2_9NEIS</name>
<dbReference type="OrthoDB" id="509902at2"/>
<keyword evidence="3" id="KW-1185">Reference proteome</keyword>
<dbReference type="Pfam" id="PF08722">
    <property type="entry name" value="Tn7_TnsA-like_N"/>
    <property type="match status" value="1"/>
</dbReference>
<reference evidence="2 3" key="1">
    <citation type="submission" date="2018-05" db="EMBL/GenBank/DDBJ databases">
        <title>Genomic Encyclopedia of Type Strains, Phase IV (KMG-IV): sequencing the most valuable type-strain genomes for metagenomic binning, comparative biology and taxonomic classification.</title>
        <authorList>
            <person name="Goeker M."/>
        </authorList>
    </citation>
    <scope>NUCLEOTIDE SEQUENCE [LARGE SCALE GENOMIC DNA]</scope>
    <source>
        <strain evidence="2 3">DSM 25134</strain>
    </source>
</reference>
<comment type="caution">
    <text evidence="2">The sequence shown here is derived from an EMBL/GenBank/DDBJ whole genome shotgun (WGS) entry which is preliminary data.</text>
</comment>
<dbReference type="EMBL" id="QJKC01000016">
    <property type="protein sequence ID" value="PXX42957.1"/>
    <property type="molecule type" value="Genomic_DNA"/>
</dbReference>
<keyword evidence="2" id="KW-0378">Hydrolase</keyword>
<evidence type="ECO:0000313" key="3">
    <source>
        <dbReference type="Proteomes" id="UP000248395"/>
    </source>
</evidence>
<accession>A0A318JRK2</accession>
<dbReference type="Proteomes" id="UP000248395">
    <property type="component" value="Unassembled WGS sequence"/>
</dbReference>
<evidence type="ECO:0000313" key="2">
    <source>
        <dbReference type="EMBL" id="PXX42957.1"/>
    </source>
</evidence>
<dbReference type="InterPro" id="IPR011856">
    <property type="entry name" value="tRNA_endonuc-like_dom_sf"/>
</dbReference>
<protein>
    <submittedName>
        <fullName evidence="2">TnsA endonuclease-like protein</fullName>
    </submittedName>
</protein>
<keyword evidence="2" id="KW-0255">Endonuclease</keyword>
<dbReference type="InterPro" id="IPR014833">
    <property type="entry name" value="TnsA_N"/>
</dbReference>
<dbReference type="GO" id="GO:0003676">
    <property type="term" value="F:nucleic acid binding"/>
    <property type="evidence" value="ECO:0007669"/>
    <property type="project" value="InterPro"/>
</dbReference>
<sequence length="236" mass="26864">MTELIHATGPWSGWQRETHSPARQIVAPTGTIIRGSFPSVTARRMVGFEQLLERDALYLFDFAPQVVDIKEQPFKLRYAMGNKVRRYTPDFALTKRDGSILIVEVKPARSLARLEVNEKLRHIRDAMQRQGHEFIVLSSDAIRAPHRLDNLKQLHRYLRQSFSLEDRLARQQLLSHFGRSGRATIGQLAQELGSFGAIMRLVAHGLVSCDLDRPVTTDTVITLTEQEADYVFVDSL</sequence>
<proteinExistence type="predicted"/>
<dbReference type="RefSeq" id="WP_082693348.1">
    <property type="nucleotide sequence ID" value="NZ_LNQU01000025.1"/>
</dbReference>